<protein>
    <submittedName>
        <fullName evidence="4">Peptidoglycan-binding protein</fullName>
    </submittedName>
</protein>
<keyword evidence="2" id="KW-0732">Signal</keyword>
<feature type="domain" description="Peptidoglycan binding-like" evidence="3">
    <location>
        <begin position="153"/>
        <end position="203"/>
    </location>
</feature>
<dbReference type="Gene3D" id="1.10.101.10">
    <property type="entry name" value="PGBD-like superfamily/PGBD"/>
    <property type="match status" value="1"/>
</dbReference>
<evidence type="ECO:0000313" key="5">
    <source>
        <dbReference type="Proteomes" id="UP001165641"/>
    </source>
</evidence>
<dbReference type="InterPro" id="IPR036366">
    <property type="entry name" value="PGBDSf"/>
</dbReference>
<evidence type="ECO:0000259" key="3">
    <source>
        <dbReference type="Pfam" id="PF01471"/>
    </source>
</evidence>
<dbReference type="InterPro" id="IPR002477">
    <property type="entry name" value="Peptidoglycan-bd-like"/>
</dbReference>
<feature type="chain" id="PRO_5045328269" evidence="2">
    <location>
        <begin position="24"/>
        <end position="1275"/>
    </location>
</feature>
<feature type="signal peptide" evidence="2">
    <location>
        <begin position="1"/>
        <end position="23"/>
    </location>
</feature>
<dbReference type="EMBL" id="JAQBIE010000002">
    <property type="protein sequence ID" value="MDB6176184.1"/>
    <property type="molecule type" value="Genomic_DNA"/>
</dbReference>
<accession>A0ABT4ZA10</accession>
<reference evidence="4" key="1">
    <citation type="submission" date="2022-12" db="EMBL/GenBank/DDBJ databases">
        <title>Paracoccus onchidii sp. nov., isolated from a marine invertebrate from the South China Sea.</title>
        <authorList>
            <person name="Xu S."/>
            <person name="Liu Z."/>
            <person name="Xu Y."/>
        </authorList>
    </citation>
    <scope>NUCLEOTIDE SEQUENCE</scope>
    <source>
        <strain evidence="4">Z330</strain>
    </source>
</reference>
<dbReference type="InterPro" id="IPR036365">
    <property type="entry name" value="PGBD-like_sf"/>
</dbReference>
<dbReference type="SUPFAM" id="SSF47090">
    <property type="entry name" value="PGBD-like"/>
    <property type="match status" value="1"/>
</dbReference>
<organism evidence="4 5">
    <name type="scientific">Paracoccus onchidii</name>
    <dbReference type="NCBI Taxonomy" id="3017813"/>
    <lineage>
        <taxon>Bacteria</taxon>
        <taxon>Pseudomonadati</taxon>
        <taxon>Pseudomonadota</taxon>
        <taxon>Alphaproteobacteria</taxon>
        <taxon>Rhodobacterales</taxon>
        <taxon>Paracoccaceae</taxon>
        <taxon>Paracoccus</taxon>
    </lineage>
</organism>
<dbReference type="PANTHER" id="PTHR37549">
    <property type="entry name" value="LIPOPROTEIN LPRI"/>
    <property type="match status" value="1"/>
</dbReference>
<evidence type="ECO:0000256" key="2">
    <source>
        <dbReference type="SAM" id="SignalP"/>
    </source>
</evidence>
<comment type="caution">
    <text evidence="4">The sequence shown here is derived from an EMBL/GenBank/DDBJ whole genome shotgun (WGS) entry which is preliminary data.</text>
</comment>
<name>A0ABT4ZA10_9RHOB</name>
<sequence length="1275" mass="136991">MTDRLRAAALGALIAILPATADAQTLLETYRAEIAPVDRRNSSGTGLTDIGAILAQDRANVHRFGHRQPGDTVDATFSSRKQRAAMGSLLARGSISQAAARALRDGGTVLKVEVWSRGGKVSHVTVDVAPSKAAAGGDPGDPLLTASEMDQNAARIQAALNNLGFDAGPVDGQGGRQTQEAVLAFQRSLGRPATGTLTRSEWKELSDIPSAIGPSFECARAATPTEQAICADPALAALDRVLGDAWTAQRQVDNSDSRLAEQRIWLAERDACNDDVACLQASMKGRLSVLGGELPATSPGLAAATDGTAQVAETGAAMAVSAEGGLVTVNGRILYSPSDLGRQIVPLLSSLSVQDHEQEWTRRLAYTQWIAGSDDLEKGLAGTRGTLRRYFDLLPRDAQDEIVQFGLSASGMTDSENNSCFKNTRASRYSCAAQNLPTEFDRRRFQQVAATIVARTAKAEQLDLPIAVRAFCPLGPIDRAYDFDTSTVDWAWMIANGCHLNQPDTDLAAAVPQRSKMDAARVEDLARRYIGHDAQGQGRLLPLMLAFDAELSVARNPNGRAGPDGLTEVSQSLRRTGPVELRWSGAPQEVVLQFEAPTGNLPSEAVDLRQGSPAFRLFETAPEMDATRLKAALRTPASSGDGVRVRLPAWPTADQGPARLSVANFFIAEEPARQIAAQTDQPLEHVAWTQLSSRERGVPDTELVLIFPAPYASVESEPIDPALTQGRNQEDVALLGRISEPMQMEGSAGPALVAIFQPEGFEITESGIGGARQVVARPVLAASKAAANPQNRVFLPTPWWFAAQAAELQGQDIDTYLNAAMDRANLHRSDTFARLDALAAAKTAIEQVKQAKEEAPWVAGRITLGAYDLERKAWPVNGLQLVLPTQDSIEAAVARRVQPKIDTKELFIPMSVDDARAFEAARRRSGPLDFYARVDISAPSVSDHLAVQAHMRELLLFPLEGSPSQQMNVSHSFDRETAIARLEFDPPPKVEAMDSQPVAKVAPSPVAALDAVSQTLEHATGTAPPPVQNAPAVSDDDWPELPDLTVAKSDWDLLGLHTGMTLPEAEAVIEERGGLLAVLERPIVEPDTAQVRSTLYQRMYVAAEGTEAITLAAPGPEGPVLAILRRLQLPRGDLPFDTIQQTLIEKYGAPSIQDDSAAGERMYWFDGTPGAAQAICRTHFPRRVAVSEWQVRDGGDGSPDLSKHPAPWDWAITDMPVDYAEQASTCGRVLTFEPEGVAQQGGAAFSMILVDLEALRMVDETLADVPAAEKIEIEF</sequence>
<gene>
    <name evidence="4" type="ORF">PAF17_01535</name>
</gene>
<dbReference type="Pfam" id="PF01471">
    <property type="entry name" value="PG_binding_1"/>
    <property type="match status" value="1"/>
</dbReference>
<keyword evidence="5" id="KW-1185">Reference proteome</keyword>
<dbReference type="InterPro" id="IPR052755">
    <property type="entry name" value="Lysozyme_Inhibitor_LprI"/>
</dbReference>
<dbReference type="RefSeq" id="WP_271887320.1">
    <property type="nucleotide sequence ID" value="NZ_JAQBIE010000002.1"/>
</dbReference>
<feature type="region of interest" description="Disordered" evidence="1">
    <location>
        <begin position="1017"/>
        <end position="1039"/>
    </location>
</feature>
<dbReference type="Proteomes" id="UP001165641">
    <property type="component" value="Unassembled WGS sequence"/>
</dbReference>
<dbReference type="PANTHER" id="PTHR37549:SF1">
    <property type="entry name" value="LIPOPROTEIN LPRI"/>
    <property type="match status" value="1"/>
</dbReference>
<evidence type="ECO:0000313" key="4">
    <source>
        <dbReference type="EMBL" id="MDB6176184.1"/>
    </source>
</evidence>
<evidence type="ECO:0000256" key="1">
    <source>
        <dbReference type="SAM" id="MobiDB-lite"/>
    </source>
</evidence>
<proteinExistence type="predicted"/>